<sequence>MYAASTFMMQELTRRYFDDFLDLQEAGNTVEVPQIYTIPKSTPIPSHIILTNDFLARFTLQPSHGMALQDLNRVLDEFFDKHAVKEDAESWIERHPYPSSTPDDADDVWMKK</sequence>
<accession>A0A167WD80</accession>
<gene>
    <name evidence="3" type="ORF">SPI_03801</name>
</gene>
<dbReference type="EMBL" id="AZHD01000005">
    <property type="protein sequence ID" value="OAA63638.1"/>
    <property type="molecule type" value="Genomic_DNA"/>
</dbReference>
<comment type="caution">
    <text evidence="3">The sequence shown here is derived from an EMBL/GenBank/DDBJ whole genome shotgun (WGS) entry which is preliminary data.</text>
</comment>
<keyword evidence="4" id="KW-1185">Reference proteome</keyword>
<evidence type="ECO:0000313" key="4">
    <source>
        <dbReference type="Proteomes" id="UP000076874"/>
    </source>
</evidence>
<dbReference type="OrthoDB" id="4861662at2759"/>
<organism evidence="3 4">
    <name type="scientific">Niveomyces insectorum RCEF 264</name>
    <dbReference type="NCBI Taxonomy" id="1081102"/>
    <lineage>
        <taxon>Eukaryota</taxon>
        <taxon>Fungi</taxon>
        <taxon>Dikarya</taxon>
        <taxon>Ascomycota</taxon>
        <taxon>Pezizomycotina</taxon>
        <taxon>Sordariomycetes</taxon>
        <taxon>Hypocreomycetidae</taxon>
        <taxon>Hypocreales</taxon>
        <taxon>Cordycipitaceae</taxon>
        <taxon>Niveomyces</taxon>
    </lineage>
</organism>
<dbReference type="AlphaFoldDB" id="A0A167WD80"/>
<reference evidence="3 4" key="1">
    <citation type="journal article" date="2016" name="Genome Biol. Evol.">
        <title>Divergent and convergent evolution of fungal pathogenicity.</title>
        <authorList>
            <person name="Shang Y."/>
            <person name="Xiao G."/>
            <person name="Zheng P."/>
            <person name="Cen K."/>
            <person name="Zhan S."/>
            <person name="Wang C."/>
        </authorList>
    </citation>
    <scope>NUCLEOTIDE SEQUENCE [LARGE SCALE GENOMIC DNA]</scope>
    <source>
        <strain evidence="3 4">RCEF 264</strain>
    </source>
</reference>
<dbReference type="Proteomes" id="UP000076874">
    <property type="component" value="Unassembled WGS sequence"/>
</dbReference>
<name>A0A167WD80_9HYPO</name>
<feature type="domain" description="Tse2 ADP-ribosyltransferase toxin" evidence="2">
    <location>
        <begin position="4"/>
        <end position="91"/>
    </location>
</feature>
<dbReference type="Pfam" id="PF18648">
    <property type="entry name" value="ADPRTs_Tse2"/>
    <property type="match status" value="1"/>
</dbReference>
<evidence type="ECO:0000256" key="1">
    <source>
        <dbReference type="SAM" id="MobiDB-lite"/>
    </source>
</evidence>
<evidence type="ECO:0000313" key="3">
    <source>
        <dbReference type="EMBL" id="OAA63638.1"/>
    </source>
</evidence>
<feature type="region of interest" description="Disordered" evidence="1">
    <location>
        <begin position="91"/>
        <end position="112"/>
    </location>
</feature>
<evidence type="ECO:0000259" key="2">
    <source>
        <dbReference type="Pfam" id="PF18648"/>
    </source>
</evidence>
<proteinExistence type="predicted"/>
<dbReference type="InterPro" id="IPR041018">
    <property type="entry name" value="ADPRTs_Tse2"/>
</dbReference>
<feature type="compositionally biased region" description="Acidic residues" evidence="1">
    <location>
        <begin position="103"/>
        <end position="112"/>
    </location>
</feature>
<protein>
    <recommendedName>
        <fullName evidence="2">Tse2 ADP-ribosyltransferase toxin domain-containing protein</fullName>
    </recommendedName>
</protein>